<dbReference type="Proteomes" id="UP001176940">
    <property type="component" value="Unassembled WGS sequence"/>
</dbReference>
<dbReference type="InterPro" id="IPR029063">
    <property type="entry name" value="SAM-dependent_MTases_sf"/>
</dbReference>
<proteinExistence type="predicted"/>
<feature type="domain" description="Methyltransferase type 11" evidence="1">
    <location>
        <begin position="40"/>
        <end position="122"/>
    </location>
</feature>
<organism evidence="2 3">
    <name type="scientific">Ranitomeya imitator</name>
    <name type="common">mimic poison frog</name>
    <dbReference type="NCBI Taxonomy" id="111125"/>
    <lineage>
        <taxon>Eukaryota</taxon>
        <taxon>Metazoa</taxon>
        <taxon>Chordata</taxon>
        <taxon>Craniata</taxon>
        <taxon>Vertebrata</taxon>
        <taxon>Euteleostomi</taxon>
        <taxon>Amphibia</taxon>
        <taxon>Batrachia</taxon>
        <taxon>Anura</taxon>
        <taxon>Neobatrachia</taxon>
        <taxon>Hyloidea</taxon>
        <taxon>Dendrobatidae</taxon>
        <taxon>Dendrobatinae</taxon>
        <taxon>Ranitomeya</taxon>
    </lineage>
</organism>
<keyword evidence="3" id="KW-1185">Reference proteome</keyword>
<dbReference type="Pfam" id="PF08241">
    <property type="entry name" value="Methyltransf_11"/>
    <property type="match status" value="1"/>
</dbReference>
<gene>
    <name evidence="2" type="ORF">RIMI_LOCUS22366433</name>
</gene>
<accession>A0ABN9MLJ2</accession>
<sequence length="193" mass="21981">MPIAAASLFRRCVVAGELSHRRLSSDQRCRSPLHLFNFSFQLQRYGFNLFHGLDGSAGMLEIAKRKDLYLELKQSMLGQEQLPYHSDNYDAVIIVGALSDGQVPVSVIPELIRVTRPGGFVCMTTRSNISNLQYKAELEKEMVSLQSKILWEQVLVQEVEQWEKATSDKEITQETDYIPGVIYIFRKVTPSCH</sequence>
<comment type="caution">
    <text evidence="2">The sequence shown here is derived from an EMBL/GenBank/DDBJ whole genome shotgun (WGS) entry which is preliminary data.</text>
</comment>
<dbReference type="EMBL" id="CAUEEQ010078468">
    <property type="protein sequence ID" value="CAJ0967643.1"/>
    <property type="molecule type" value="Genomic_DNA"/>
</dbReference>
<name>A0ABN9MLJ2_9NEOB</name>
<dbReference type="Gene3D" id="3.40.50.150">
    <property type="entry name" value="Vaccinia Virus protein VP39"/>
    <property type="match status" value="1"/>
</dbReference>
<evidence type="ECO:0000313" key="2">
    <source>
        <dbReference type="EMBL" id="CAJ0967643.1"/>
    </source>
</evidence>
<dbReference type="InterPro" id="IPR013216">
    <property type="entry name" value="Methyltransf_11"/>
</dbReference>
<evidence type="ECO:0000313" key="3">
    <source>
        <dbReference type="Proteomes" id="UP001176940"/>
    </source>
</evidence>
<evidence type="ECO:0000259" key="1">
    <source>
        <dbReference type="Pfam" id="PF08241"/>
    </source>
</evidence>
<protein>
    <recommendedName>
        <fullName evidence="1">Methyltransferase type 11 domain-containing protein</fullName>
    </recommendedName>
</protein>
<reference evidence="2" key="1">
    <citation type="submission" date="2023-07" db="EMBL/GenBank/DDBJ databases">
        <authorList>
            <person name="Stuckert A."/>
        </authorList>
    </citation>
    <scope>NUCLEOTIDE SEQUENCE</scope>
</reference>
<dbReference type="CDD" id="cd02440">
    <property type="entry name" value="AdoMet_MTases"/>
    <property type="match status" value="1"/>
</dbReference>
<dbReference type="SUPFAM" id="SSF53335">
    <property type="entry name" value="S-adenosyl-L-methionine-dependent methyltransferases"/>
    <property type="match status" value="1"/>
</dbReference>